<keyword evidence="10" id="KW-1185">Reference proteome</keyword>
<keyword evidence="3" id="KW-0285">Flavoprotein</keyword>
<evidence type="ECO:0000256" key="3">
    <source>
        <dbReference type="ARBA" id="ARBA00022630"/>
    </source>
</evidence>
<dbReference type="PANTHER" id="PTHR47429:SF2">
    <property type="entry name" value="PROTEIN TWIN LOV 1"/>
    <property type="match status" value="1"/>
</dbReference>
<evidence type="ECO:0000256" key="4">
    <source>
        <dbReference type="ARBA" id="ARBA00022643"/>
    </source>
</evidence>
<gene>
    <name evidence="9" type="ORF">TRITD_7Av1G232610</name>
</gene>
<protein>
    <recommendedName>
        <fullName evidence="8">PAS domain-containing protein</fullName>
    </recommendedName>
</protein>
<keyword evidence="4" id="KW-0288">FMN</keyword>
<reference evidence="9 10" key="1">
    <citation type="submission" date="2017-09" db="EMBL/GenBank/DDBJ databases">
        <authorList>
            <consortium name="International Durum Wheat Genome Sequencing Consortium (IDWGSC)"/>
            <person name="Milanesi L."/>
        </authorList>
    </citation>
    <scope>NUCLEOTIDE SEQUENCE [LARGE SCALE GENOMIC DNA]</scope>
    <source>
        <strain evidence="10">cv. Svevo</strain>
    </source>
</reference>
<dbReference type="GO" id="GO:0005634">
    <property type="term" value="C:nucleus"/>
    <property type="evidence" value="ECO:0007669"/>
    <property type="project" value="TreeGrafter"/>
</dbReference>
<keyword evidence="2" id="KW-0716">Sensory transduction</keyword>
<dbReference type="Proteomes" id="UP000324705">
    <property type="component" value="Chromosome 7A"/>
</dbReference>
<feature type="domain" description="PAS" evidence="8">
    <location>
        <begin position="84"/>
        <end position="106"/>
    </location>
</feature>
<keyword evidence="5" id="KW-0157">Chromophore</keyword>
<feature type="region of interest" description="Disordered" evidence="7">
    <location>
        <begin position="1"/>
        <end position="46"/>
    </location>
</feature>
<organism evidence="9 10">
    <name type="scientific">Triticum turgidum subsp. durum</name>
    <name type="common">Durum wheat</name>
    <name type="synonym">Triticum durum</name>
    <dbReference type="NCBI Taxonomy" id="4567"/>
    <lineage>
        <taxon>Eukaryota</taxon>
        <taxon>Viridiplantae</taxon>
        <taxon>Streptophyta</taxon>
        <taxon>Embryophyta</taxon>
        <taxon>Tracheophyta</taxon>
        <taxon>Spermatophyta</taxon>
        <taxon>Magnoliopsida</taxon>
        <taxon>Liliopsida</taxon>
        <taxon>Poales</taxon>
        <taxon>Poaceae</taxon>
        <taxon>BOP clade</taxon>
        <taxon>Pooideae</taxon>
        <taxon>Triticodae</taxon>
        <taxon>Triticeae</taxon>
        <taxon>Triticinae</taxon>
        <taxon>Triticum</taxon>
    </lineage>
</organism>
<dbReference type="InterPro" id="IPR000014">
    <property type="entry name" value="PAS"/>
</dbReference>
<sequence>MEWDSESDGGGSAGSGDEMEEEEEEGGEVVLGGGSGSGSEGGGFGGIGGDGVGGMFTFAIEGMLRGAGPYGLVVTDALEPDCPIIYVNRGFEEATGYRAEEVLGRNCGFCNAEAHLLREGTPWLMMQ</sequence>
<dbReference type="EMBL" id="LT934123">
    <property type="protein sequence ID" value="VAI79294.1"/>
    <property type="molecule type" value="Genomic_DNA"/>
</dbReference>
<keyword evidence="6" id="KW-0675">Receptor</keyword>
<evidence type="ECO:0000259" key="8">
    <source>
        <dbReference type="PROSITE" id="PS50112"/>
    </source>
</evidence>
<evidence type="ECO:0000256" key="6">
    <source>
        <dbReference type="ARBA" id="ARBA00023170"/>
    </source>
</evidence>
<feature type="compositionally biased region" description="Acidic residues" evidence="7">
    <location>
        <begin position="17"/>
        <end position="27"/>
    </location>
</feature>
<name>A0A9R0ZM85_TRITD</name>
<dbReference type="PROSITE" id="PS50112">
    <property type="entry name" value="PAS"/>
    <property type="match status" value="1"/>
</dbReference>
<evidence type="ECO:0000256" key="5">
    <source>
        <dbReference type="ARBA" id="ARBA00022991"/>
    </source>
</evidence>
<evidence type="ECO:0000256" key="7">
    <source>
        <dbReference type="SAM" id="MobiDB-lite"/>
    </source>
</evidence>
<dbReference type="Gramene" id="TRITD7Av1G232610.1">
    <property type="protein sequence ID" value="TRITD7Av1G232610.1"/>
    <property type="gene ID" value="TRITD7Av1G232610"/>
</dbReference>
<dbReference type="InterPro" id="IPR035965">
    <property type="entry name" value="PAS-like_dom_sf"/>
</dbReference>
<keyword evidence="1" id="KW-0600">Photoreceptor protein</keyword>
<dbReference type="SUPFAM" id="SSF55785">
    <property type="entry name" value="PYP-like sensor domain (PAS domain)"/>
    <property type="match status" value="1"/>
</dbReference>
<dbReference type="Pfam" id="PF13426">
    <property type="entry name" value="PAS_9"/>
    <property type="match status" value="1"/>
</dbReference>
<dbReference type="PANTHER" id="PTHR47429">
    <property type="entry name" value="PROTEIN TWIN LOV 1"/>
    <property type="match status" value="1"/>
</dbReference>
<dbReference type="AlphaFoldDB" id="A0A9R0ZM85"/>
<evidence type="ECO:0000256" key="2">
    <source>
        <dbReference type="ARBA" id="ARBA00022606"/>
    </source>
</evidence>
<dbReference type="NCBIfam" id="TIGR00229">
    <property type="entry name" value="sensory_box"/>
    <property type="match status" value="1"/>
</dbReference>
<dbReference type="Gene3D" id="3.30.450.20">
    <property type="entry name" value="PAS domain"/>
    <property type="match status" value="1"/>
</dbReference>
<evidence type="ECO:0000313" key="9">
    <source>
        <dbReference type="EMBL" id="VAI79294.1"/>
    </source>
</evidence>
<evidence type="ECO:0000313" key="10">
    <source>
        <dbReference type="Proteomes" id="UP000324705"/>
    </source>
</evidence>
<accession>A0A9R0ZM85</accession>
<evidence type="ECO:0000256" key="1">
    <source>
        <dbReference type="ARBA" id="ARBA00022543"/>
    </source>
</evidence>
<proteinExistence type="predicted"/>
<feature type="compositionally biased region" description="Gly residues" evidence="7">
    <location>
        <begin position="29"/>
        <end position="46"/>
    </location>
</feature>
<dbReference type="CDD" id="cd00130">
    <property type="entry name" value="PAS"/>
    <property type="match status" value="1"/>
</dbReference>
<dbReference type="GO" id="GO:0009881">
    <property type="term" value="F:photoreceptor activity"/>
    <property type="evidence" value="ECO:0007669"/>
    <property type="project" value="UniProtKB-KW"/>
</dbReference>